<reference evidence="7 8" key="1">
    <citation type="submission" date="2021-12" db="EMBL/GenBank/DDBJ databases">
        <title>Discovery of the Pendulisporaceae a myxobacterial family with distinct sporulation behavior and unique specialized metabolism.</title>
        <authorList>
            <person name="Garcia R."/>
            <person name="Popoff A."/>
            <person name="Bader C.D."/>
            <person name="Loehr J."/>
            <person name="Walesch S."/>
            <person name="Walt C."/>
            <person name="Boldt J."/>
            <person name="Bunk B."/>
            <person name="Haeckl F.J.F.P.J."/>
            <person name="Gunesch A.P."/>
            <person name="Birkelbach J."/>
            <person name="Nuebel U."/>
            <person name="Pietschmann T."/>
            <person name="Bach T."/>
            <person name="Mueller R."/>
        </authorList>
    </citation>
    <scope>NUCLEOTIDE SEQUENCE [LARGE SCALE GENOMIC DNA]</scope>
    <source>
        <strain evidence="7 8">MSr12523</strain>
    </source>
</reference>
<dbReference type="PROSITE" id="PS50011">
    <property type="entry name" value="PROTEIN_KINASE_DOM"/>
    <property type="match status" value="1"/>
</dbReference>
<dbReference type="Gene3D" id="3.30.200.20">
    <property type="entry name" value="Phosphorylase Kinase, domain 1"/>
    <property type="match status" value="1"/>
</dbReference>
<dbReference type="Pfam" id="PF00069">
    <property type="entry name" value="Pkinase"/>
    <property type="match status" value="1"/>
</dbReference>
<dbReference type="InterPro" id="IPR011009">
    <property type="entry name" value="Kinase-like_dom_sf"/>
</dbReference>
<dbReference type="RefSeq" id="WP_394849809.1">
    <property type="nucleotide sequence ID" value="NZ_CP089982.1"/>
</dbReference>
<evidence type="ECO:0000313" key="7">
    <source>
        <dbReference type="EMBL" id="WXA99175.1"/>
    </source>
</evidence>
<proteinExistence type="predicted"/>
<evidence type="ECO:0000313" key="8">
    <source>
        <dbReference type="Proteomes" id="UP001379533"/>
    </source>
</evidence>
<organism evidence="7 8">
    <name type="scientific">Pendulispora brunnea</name>
    <dbReference type="NCBI Taxonomy" id="2905690"/>
    <lineage>
        <taxon>Bacteria</taxon>
        <taxon>Pseudomonadati</taxon>
        <taxon>Myxococcota</taxon>
        <taxon>Myxococcia</taxon>
        <taxon>Myxococcales</taxon>
        <taxon>Sorangiineae</taxon>
        <taxon>Pendulisporaceae</taxon>
        <taxon>Pendulispora</taxon>
    </lineage>
</organism>
<accession>A0ABZ2KNL4</accession>
<evidence type="ECO:0000259" key="6">
    <source>
        <dbReference type="PROSITE" id="PS50011"/>
    </source>
</evidence>
<keyword evidence="2" id="KW-0547">Nucleotide-binding</keyword>
<dbReference type="InterPro" id="IPR000719">
    <property type="entry name" value="Prot_kinase_dom"/>
</dbReference>
<sequence length="373" mass="41419">MHAEYAPNDPFVTGETPYTITRILSSGPAGGVYEVHHRRLGKPFVAKVLSRSVADDREIRERFMRGARALAHLDGHPGIVTIVDLGTIGNWPPVPYCIMEKLEGETLRAYLTRKKGQLPPRDALRIAIEILRALGYAHERNVVHRDCKCENTFLHHQVDHGRVTKVIDWFDIKIITDLDPMTTATFVGTRTNASPEQIEGGRITPATDLWSVAIVLFEMLTGRHPVTEGCRTQGQVNAAIVKRTPDRLSHFMPDVPDFLDEEVFTALSRDPTLRPRDAFAFARVLESARQYYRLRAPGRNEATIEQAAPADRGPLDSSGMASREWPIAAGRGEGEMRPLTKSSPDDTQPIDAAGPDELPTLPPLARRKSESTG</sequence>
<dbReference type="Proteomes" id="UP001379533">
    <property type="component" value="Chromosome"/>
</dbReference>
<dbReference type="PANTHER" id="PTHR43289:SF34">
    <property type="entry name" value="SERINE_THREONINE-PROTEIN KINASE YBDM-RELATED"/>
    <property type="match status" value="1"/>
</dbReference>
<dbReference type="EMBL" id="CP089982">
    <property type="protein sequence ID" value="WXA99175.1"/>
    <property type="molecule type" value="Genomic_DNA"/>
</dbReference>
<keyword evidence="4" id="KW-0067">ATP-binding</keyword>
<evidence type="ECO:0000256" key="4">
    <source>
        <dbReference type="ARBA" id="ARBA00022840"/>
    </source>
</evidence>
<keyword evidence="3 7" id="KW-0418">Kinase</keyword>
<keyword evidence="7" id="KW-0723">Serine/threonine-protein kinase</keyword>
<feature type="domain" description="Protein kinase" evidence="6">
    <location>
        <begin position="18"/>
        <end position="292"/>
    </location>
</feature>
<evidence type="ECO:0000256" key="1">
    <source>
        <dbReference type="ARBA" id="ARBA00022679"/>
    </source>
</evidence>
<gene>
    <name evidence="7" type="ORF">LZC95_20420</name>
</gene>
<evidence type="ECO:0000256" key="2">
    <source>
        <dbReference type="ARBA" id="ARBA00022741"/>
    </source>
</evidence>
<name>A0ABZ2KNL4_9BACT</name>
<keyword evidence="8" id="KW-1185">Reference proteome</keyword>
<evidence type="ECO:0000256" key="3">
    <source>
        <dbReference type="ARBA" id="ARBA00022777"/>
    </source>
</evidence>
<evidence type="ECO:0000256" key="5">
    <source>
        <dbReference type="SAM" id="MobiDB-lite"/>
    </source>
</evidence>
<keyword evidence="1" id="KW-0808">Transferase</keyword>
<protein>
    <submittedName>
        <fullName evidence="7">Serine/threonine protein kinase</fullName>
    </submittedName>
</protein>
<dbReference type="PANTHER" id="PTHR43289">
    <property type="entry name" value="MITOGEN-ACTIVATED PROTEIN KINASE KINASE KINASE 20-RELATED"/>
    <property type="match status" value="1"/>
</dbReference>
<dbReference type="Gene3D" id="1.10.510.10">
    <property type="entry name" value="Transferase(Phosphotransferase) domain 1"/>
    <property type="match status" value="1"/>
</dbReference>
<feature type="region of interest" description="Disordered" evidence="5">
    <location>
        <begin position="302"/>
        <end position="373"/>
    </location>
</feature>
<dbReference type="CDD" id="cd14014">
    <property type="entry name" value="STKc_PknB_like"/>
    <property type="match status" value="1"/>
</dbReference>
<dbReference type="SUPFAM" id="SSF56112">
    <property type="entry name" value="Protein kinase-like (PK-like)"/>
    <property type="match status" value="1"/>
</dbReference>
<dbReference type="GO" id="GO:0004674">
    <property type="term" value="F:protein serine/threonine kinase activity"/>
    <property type="evidence" value="ECO:0007669"/>
    <property type="project" value="UniProtKB-KW"/>
</dbReference>